<dbReference type="Proteomes" id="UP000662314">
    <property type="component" value="Unassembled WGS sequence"/>
</dbReference>
<keyword evidence="2" id="KW-1185">Reference proteome</keyword>
<organism evidence="1 2">
    <name type="scientific">Dendronalium phyllosphericum CENA369</name>
    <dbReference type="NCBI Taxonomy" id="1725256"/>
    <lineage>
        <taxon>Bacteria</taxon>
        <taxon>Bacillati</taxon>
        <taxon>Cyanobacteriota</taxon>
        <taxon>Cyanophyceae</taxon>
        <taxon>Nostocales</taxon>
        <taxon>Nostocaceae</taxon>
        <taxon>Dendronalium</taxon>
        <taxon>Dendronalium phyllosphericum</taxon>
    </lineage>
</organism>
<name>A0A8J7I5H5_9NOST</name>
<dbReference type="RefSeq" id="WP_214432170.1">
    <property type="nucleotide sequence ID" value="NZ_CAWPUQ010000134.1"/>
</dbReference>
<comment type="caution">
    <text evidence="1">The sequence shown here is derived from an EMBL/GenBank/DDBJ whole genome shotgun (WGS) entry which is preliminary data.</text>
</comment>
<sequence>MLGLILRSLDFKICVGVPKPRHLSMENVCDRYFKAVKSCCSNTTLKISVKLTQAIAI</sequence>
<gene>
    <name evidence="1" type="ORF">I8752_10065</name>
</gene>
<accession>A0A8J7I5H5</accession>
<evidence type="ECO:0000313" key="1">
    <source>
        <dbReference type="EMBL" id="MBH8573351.1"/>
    </source>
</evidence>
<reference evidence="1 2" key="1">
    <citation type="journal article" date="2021" name="Int. J. Syst. Evol. Microbiol.">
        <title>Amazonocrinis nigriterrae gen. nov., sp. nov., Atlanticothrix silvestris gen. nov., sp. nov. and Dendronalium phyllosphericum gen. nov., sp. nov., nostocacean cyanobacteria from Brazilian environments.</title>
        <authorList>
            <person name="Alvarenga D.O."/>
            <person name="Andreote A.P.D."/>
            <person name="Branco L.H.Z."/>
            <person name="Delbaje E."/>
            <person name="Cruz R.B."/>
            <person name="Varani A.M."/>
            <person name="Fiore M.F."/>
        </authorList>
    </citation>
    <scope>NUCLEOTIDE SEQUENCE [LARGE SCALE GENOMIC DNA]</scope>
    <source>
        <strain evidence="1 2">CENA369</strain>
    </source>
</reference>
<dbReference type="EMBL" id="JAECZA010000030">
    <property type="protein sequence ID" value="MBH8573351.1"/>
    <property type="molecule type" value="Genomic_DNA"/>
</dbReference>
<evidence type="ECO:0000313" key="2">
    <source>
        <dbReference type="Proteomes" id="UP000662314"/>
    </source>
</evidence>
<proteinExistence type="predicted"/>
<protein>
    <submittedName>
        <fullName evidence="1">Uncharacterized protein</fullName>
    </submittedName>
</protein>
<dbReference type="AlphaFoldDB" id="A0A8J7I5H5"/>